<dbReference type="OrthoDB" id="196472at2"/>
<dbReference type="Pfam" id="PF01292">
    <property type="entry name" value="Ni_hydr_CYTB"/>
    <property type="match status" value="1"/>
</dbReference>
<organism evidence="8 9">
    <name type="scientific">Vibrio aquaticus</name>
    <dbReference type="NCBI Taxonomy" id="2496559"/>
    <lineage>
        <taxon>Bacteria</taxon>
        <taxon>Pseudomonadati</taxon>
        <taxon>Pseudomonadota</taxon>
        <taxon>Gammaproteobacteria</taxon>
        <taxon>Vibrionales</taxon>
        <taxon>Vibrionaceae</taxon>
        <taxon>Vibrio</taxon>
    </lineage>
</organism>
<evidence type="ECO:0000256" key="4">
    <source>
        <dbReference type="ARBA" id="ARBA00022989"/>
    </source>
</evidence>
<dbReference type="GO" id="GO:0022904">
    <property type="term" value="P:respiratory electron transport chain"/>
    <property type="evidence" value="ECO:0007669"/>
    <property type="project" value="InterPro"/>
</dbReference>
<evidence type="ECO:0000256" key="3">
    <source>
        <dbReference type="ARBA" id="ARBA00022692"/>
    </source>
</evidence>
<evidence type="ECO:0000256" key="1">
    <source>
        <dbReference type="ARBA" id="ARBA00004651"/>
    </source>
</evidence>
<dbReference type="Proteomes" id="UP000268973">
    <property type="component" value="Unassembled WGS sequence"/>
</dbReference>
<comment type="caution">
    <text evidence="8">The sequence shown here is derived from an EMBL/GenBank/DDBJ whole genome shotgun (WGS) entry which is preliminary data.</text>
</comment>
<gene>
    <name evidence="8" type="ORF">EJ063_04165</name>
</gene>
<sequence>MKVWDLATRLYHWLQAVLFVGLMATGFSGNGPHVQFGLLLFTLLVWRIIWGVVGSETSRFKQFVRSPKSVILYLLGREPEKAGHNPAGGWMVIMMLSALLLQCVSGLALGGFFDELPYAQYWLTDELFSVFESMHLGLVNLLPALVGLHVAAILFYKLRSKPLTKAMITGVQAKLEGNSTVRFVSQLRALLVLVVSASVTMAIIAFSS</sequence>
<dbReference type="RefSeq" id="WP_126572740.1">
    <property type="nucleotide sequence ID" value="NZ_RXZH01000001.1"/>
</dbReference>
<dbReference type="GO" id="GO:0005886">
    <property type="term" value="C:plasma membrane"/>
    <property type="evidence" value="ECO:0007669"/>
    <property type="project" value="UniProtKB-SubCell"/>
</dbReference>
<evidence type="ECO:0000256" key="6">
    <source>
        <dbReference type="SAM" id="Phobius"/>
    </source>
</evidence>
<evidence type="ECO:0000256" key="5">
    <source>
        <dbReference type="ARBA" id="ARBA00023136"/>
    </source>
</evidence>
<dbReference type="InterPro" id="IPR011577">
    <property type="entry name" value="Cyt_b561_bac/Ni-Hgenase"/>
</dbReference>
<feature type="transmembrane region" description="Helical" evidence="6">
    <location>
        <begin position="133"/>
        <end position="156"/>
    </location>
</feature>
<keyword evidence="9" id="KW-1185">Reference proteome</keyword>
<keyword evidence="3 6" id="KW-0812">Transmembrane</keyword>
<evidence type="ECO:0000256" key="2">
    <source>
        <dbReference type="ARBA" id="ARBA00022475"/>
    </source>
</evidence>
<evidence type="ECO:0000259" key="7">
    <source>
        <dbReference type="Pfam" id="PF01292"/>
    </source>
</evidence>
<keyword evidence="4 6" id="KW-1133">Transmembrane helix</keyword>
<feature type="transmembrane region" description="Helical" evidence="6">
    <location>
        <begin position="189"/>
        <end position="207"/>
    </location>
</feature>
<feature type="transmembrane region" description="Helical" evidence="6">
    <location>
        <begin position="34"/>
        <end position="53"/>
    </location>
</feature>
<accession>A0A432D244</accession>
<reference evidence="8 9" key="1">
    <citation type="submission" date="2018-12" db="EMBL/GenBank/DDBJ databases">
        <title>Vibrio sp. isolated from China Sea.</title>
        <authorList>
            <person name="Li Y."/>
        </authorList>
    </citation>
    <scope>NUCLEOTIDE SEQUENCE [LARGE SCALE GENOMIC DNA]</scope>
    <source>
        <strain evidence="8 9">BEI207</strain>
    </source>
</reference>
<proteinExistence type="predicted"/>
<dbReference type="PANTHER" id="PTHR30485:SF2">
    <property type="entry name" value="BLL0597 PROTEIN"/>
    <property type="match status" value="1"/>
</dbReference>
<dbReference type="EMBL" id="RXZH01000001">
    <property type="protein sequence ID" value="RTZ17992.1"/>
    <property type="molecule type" value="Genomic_DNA"/>
</dbReference>
<name>A0A432D244_9VIBR</name>
<protein>
    <submittedName>
        <fullName evidence="8">Hydrogenase</fullName>
    </submittedName>
</protein>
<dbReference type="Gene3D" id="1.20.950.20">
    <property type="entry name" value="Transmembrane di-heme cytochromes, Chain C"/>
    <property type="match status" value="1"/>
</dbReference>
<dbReference type="GO" id="GO:0020037">
    <property type="term" value="F:heme binding"/>
    <property type="evidence" value="ECO:0007669"/>
    <property type="project" value="TreeGrafter"/>
</dbReference>
<dbReference type="SUPFAM" id="SSF81342">
    <property type="entry name" value="Transmembrane di-heme cytochromes"/>
    <property type="match status" value="1"/>
</dbReference>
<evidence type="ECO:0000313" key="8">
    <source>
        <dbReference type="EMBL" id="RTZ17992.1"/>
    </source>
</evidence>
<comment type="subcellular location">
    <subcellularLocation>
        <location evidence="1">Cell membrane</location>
        <topology evidence="1">Multi-pass membrane protein</topology>
    </subcellularLocation>
</comment>
<evidence type="ECO:0000313" key="9">
    <source>
        <dbReference type="Proteomes" id="UP000268973"/>
    </source>
</evidence>
<dbReference type="PANTHER" id="PTHR30485">
    <property type="entry name" value="NI/FE-HYDROGENASE 1 B-TYPE CYTOCHROME SUBUNIT"/>
    <property type="match status" value="1"/>
</dbReference>
<dbReference type="GO" id="GO:0009055">
    <property type="term" value="F:electron transfer activity"/>
    <property type="evidence" value="ECO:0007669"/>
    <property type="project" value="InterPro"/>
</dbReference>
<dbReference type="AlphaFoldDB" id="A0A432D244"/>
<feature type="transmembrane region" description="Helical" evidence="6">
    <location>
        <begin position="12"/>
        <end position="28"/>
    </location>
</feature>
<dbReference type="InterPro" id="IPR051542">
    <property type="entry name" value="Hydrogenase_cytochrome"/>
</dbReference>
<feature type="domain" description="Cytochrome b561 bacterial/Ni-hydrogenase" evidence="7">
    <location>
        <begin position="3"/>
        <end position="170"/>
    </location>
</feature>
<keyword evidence="5 6" id="KW-0472">Membrane</keyword>
<keyword evidence="2" id="KW-1003">Cell membrane</keyword>
<feature type="transmembrane region" description="Helical" evidence="6">
    <location>
        <begin position="87"/>
        <end position="113"/>
    </location>
</feature>
<dbReference type="InterPro" id="IPR016174">
    <property type="entry name" value="Di-haem_cyt_TM"/>
</dbReference>